<dbReference type="EMBL" id="SLZY01000006">
    <property type="protein sequence ID" value="TCS72213.1"/>
    <property type="molecule type" value="Genomic_DNA"/>
</dbReference>
<evidence type="ECO:0000256" key="6">
    <source>
        <dbReference type="ARBA" id="ARBA00023306"/>
    </source>
</evidence>
<dbReference type="GO" id="GO:0043093">
    <property type="term" value="P:FtsZ-dependent cytokinesis"/>
    <property type="evidence" value="ECO:0007669"/>
    <property type="project" value="TreeGrafter"/>
</dbReference>
<comment type="function">
    <text evidence="7">Activator of cell division through the inhibition of FtsZ GTPase activity, therefore promoting FtsZ assembly into bundles of protofilaments necessary for the formation of the division Z ring. It is recruited early at mid-cell but it is not essential for cell division.</text>
</comment>
<name>A0A4R3JVU2_9PROT</name>
<dbReference type="SUPFAM" id="SSF102829">
    <property type="entry name" value="Cell division protein ZapA-like"/>
    <property type="match status" value="1"/>
</dbReference>
<evidence type="ECO:0000256" key="4">
    <source>
        <dbReference type="ARBA" id="ARBA00022618"/>
    </source>
</evidence>
<keyword evidence="5" id="KW-0717">Septation</keyword>
<dbReference type="GO" id="GO:0000921">
    <property type="term" value="P:septin ring assembly"/>
    <property type="evidence" value="ECO:0007669"/>
    <property type="project" value="TreeGrafter"/>
</dbReference>
<dbReference type="AlphaFoldDB" id="A0A4R3JVU2"/>
<comment type="subunit">
    <text evidence="8">Homodimer. Interacts with FtsZ.</text>
</comment>
<dbReference type="PANTHER" id="PTHR34981">
    <property type="entry name" value="CELL DIVISION PROTEIN ZAPA"/>
    <property type="match status" value="1"/>
</dbReference>
<evidence type="ECO:0000256" key="3">
    <source>
        <dbReference type="ARBA" id="ARBA00022490"/>
    </source>
</evidence>
<evidence type="ECO:0000256" key="2">
    <source>
        <dbReference type="ARBA" id="ARBA00015195"/>
    </source>
</evidence>
<evidence type="ECO:0000256" key="5">
    <source>
        <dbReference type="ARBA" id="ARBA00023210"/>
    </source>
</evidence>
<keyword evidence="3" id="KW-0963">Cytoplasm</keyword>
<sequence>MANSKNVSLDVTIMGREFRISCPEDEKAGLMQSVNFLDKKMREIRESGKVIGIERIAIMAALNIAHDYLSGKGGDLDPDAAQERIDRLNGLLDNALAEQDNLF</sequence>
<evidence type="ECO:0000256" key="7">
    <source>
        <dbReference type="ARBA" id="ARBA00024910"/>
    </source>
</evidence>
<dbReference type="GO" id="GO:0000917">
    <property type="term" value="P:division septum assembly"/>
    <property type="evidence" value="ECO:0007669"/>
    <property type="project" value="UniProtKB-KW"/>
</dbReference>
<dbReference type="Proteomes" id="UP000295135">
    <property type="component" value="Unassembled WGS sequence"/>
</dbReference>
<dbReference type="GO" id="GO:0032153">
    <property type="term" value="C:cell division site"/>
    <property type="evidence" value="ECO:0007669"/>
    <property type="project" value="TreeGrafter"/>
</dbReference>
<dbReference type="InterPro" id="IPR007838">
    <property type="entry name" value="Cell_div_ZapA-like"/>
</dbReference>
<dbReference type="InterPro" id="IPR036192">
    <property type="entry name" value="Cell_div_ZapA-like_sf"/>
</dbReference>
<dbReference type="Gene3D" id="1.20.5.50">
    <property type="match status" value="1"/>
</dbReference>
<evidence type="ECO:0000313" key="10">
    <source>
        <dbReference type="EMBL" id="TCS72213.1"/>
    </source>
</evidence>
<accession>A0A4R3JVU2</accession>
<evidence type="ECO:0000256" key="8">
    <source>
        <dbReference type="ARBA" id="ARBA00026068"/>
    </source>
</evidence>
<dbReference type="OrthoDB" id="5297208at2"/>
<gene>
    <name evidence="10" type="ORF">EDC61_106128</name>
</gene>
<dbReference type="InterPro" id="IPR042233">
    <property type="entry name" value="Cell_div_ZapA_N"/>
</dbReference>
<evidence type="ECO:0000256" key="9">
    <source>
        <dbReference type="ARBA" id="ARBA00033158"/>
    </source>
</evidence>
<dbReference type="Gene3D" id="3.30.160.880">
    <property type="entry name" value="Cell division protein ZapA protomer, N-terminal domain"/>
    <property type="match status" value="1"/>
</dbReference>
<reference evidence="10 11" key="1">
    <citation type="submission" date="2019-03" db="EMBL/GenBank/DDBJ databases">
        <title>Genomic Encyclopedia of Type Strains, Phase IV (KMG-IV): sequencing the most valuable type-strain genomes for metagenomic binning, comparative biology and taxonomic classification.</title>
        <authorList>
            <person name="Goeker M."/>
        </authorList>
    </citation>
    <scope>NUCLEOTIDE SEQUENCE [LARGE SCALE GENOMIC DNA]</scope>
    <source>
        <strain evidence="10 11">DSM 103923</strain>
    </source>
</reference>
<keyword evidence="6" id="KW-0131">Cell cycle</keyword>
<evidence type="ECO:0000256" key="1">
    <source>
        <dbReference type="ARBA" id="ARBA00004496"/>
    </source>
</evidence>
<dbReference type="GO" id="GO:0030428">
    <property type="term" value="C:cell septum"/>
    <property type="evidence" value="ECO:0007669"/>
    <property type="project" value="TreeGrafter"/>
</dbReference>
<comment type="subcellular location">
    <subcellularLocation>
        <location evidence="1">Cytoplasm</location>
    </subcellularLocation>
</comment>
<dbReference type="Pfam" id="PF05164">
    <property type="entry name" value="ZapA"/>
    <property type="match status" value="1"/>
</dbReference>
<dbReference type="RefSeq" id="WP_126463778.1">
    <property type="nucleotide sequence ID" value="NZ_AP018721.1"/>
</dbReference>
<keyword evidence="11" id="KW-1185">Reference proteome</keyword>
<protein>
    <recommendedName>
        <fullName evidence="2">Cell division protein ZapA</fullName>
    </recommendedName>
    <alternativeName>
        <fullName evidence="9">Z ring-associated protein ZapA</fullName>
    </alternativeName>
</protein>
<evidence type="ECO:0000313" key="11">
    <source>
        <dbReference type="Proteomes" id="UP000295135"/>
    </source>
</evidence>
<comment type="caution">
    <text evidence="10">The sequence shown here is derived from an EMBL/GenBank/DDBJ whole genome shotgun (WGS) entry which is preliminary data.</text>
</comment>
<keyword evidence="4 10" id="KW-0132">Cell division</keyword>
<dbReference type="PANTHER" id="PTHR34981:SF1">
    <property type="entry name" value="CELL DIVISION PROTEIN ZAPA"/>
    <property type="match status" value="1"/>
</dbReference>
<dbReference type="GO" id="GO:0005829">
    <property type="term" value="C:cytosol"/>
    <property type="evidence" value="ECO:0007669"/>
    <property type="project" value="TreeGrafter"/>
</dbReference>
<organism evidence="10 11">
    <name type="scientific">Sulfuritortus calidifontis</name>
    <dbReference type="NCBI Taxonomy" id="1914471"/>
    <lineage>
        <taxon>Bacteria</taxon>
        <taxon>Pseudomonadati</taxon>
        <taxon>Pseudomonadota</taxon>
        <taxon>Betaproteobacteria</taxon>
        <taxon>Nitrosomonadales</taxon>
        <taxon>Thiobacillaceae</taxon>
        <taxon>Sulfuritortus</taxon>
    </lineage>
</organism>
<proteinExistence type="predicted"/>